<dbReference type="GO" id="GO:0050797">
    <property type="term" value="F:thymidylate synthase (FAD) activity"/>
    <property type="evidence" value="ECO:0007669"/>
    <property type="project" value="UniProtKB-EC"/>
</dbReference>
<dbReference type="InterPro" id="IPR003669">
    <property type="entry name" value="Thymidylate_synthase_ThyX"/>
</dbReference>
<sequence>MKFYDKLVVVPPSAHIMDRFEMMTSAQQIELCGRICYKSEDKITPSSSKKFSTGMVENKHNSALEMAPVTLLVTVEFDNYRDSAFSVHPFPIRKLFEIIPKYLIIDKLSRCTYLVSGTIRSFRELVMRHPECEIGWIFVDNLRNTGLFDDIVTPKTDVPISACVDRLSIEQIDDLSDSLHLYHRHVAVKFIVNRAISHEIVRHRPCSYLQESQRYCRYGSGRFGDRVTYIKPMFFLENSNAYKLWEKAMLDTEQIYLTLINEKNENGKNKYTAQAAKTVLPNSCKTELIMLANLVEWEHFFCLRCGMPAEPSMREVTIPLRDEFRRKFPQHSFNRRMPEGWMKK</sequence>
<dbReference type="SUPFAM" id="SSF69796">
    <property type="entry name" value="Thymidylate synthase-complementing protein Thy1"/>
    <property type="match status" value="1"/>
</dbReference>
<dbReference type="EMBL" id="UOEV01000004">
    <property type="protein sequence ID" value="VAW31864.1"/>
    <property type="molecule type" value="Genomic_DNA"/>
</dbReference>
<dbReference type="GO" id="GO:0070402">
    <property type="term" value="F:NADPH binding"/>
    <property type="evidence" value="ECO:0007669"/>
    <property type="project" value="TreeGrafter"/>
</dbReference>
<keyword evidence="1" id="KW-0489">Methyltransferase</keyword>
<reference evidence="1" key="1">
    <citation type="submission" date="2018-06" db="EMBL/GenBank/DDBJ databases">
        <authorList>
            <person name="Zhirakovskaya E."/>
        </authorList>
    </citation>
    <scope>NUCLEOTIDE SEQUENCE</scope>
</reference>
<gene>
    <name evidence="1" type="ORF">MNBD_CPR01-30</name>
</gene>
<proteinExistence type="predicted"/>
<evidence type="ECO:0000313" key="1">
    <source>
        <dbReference type="EMBL" id="VAW31864.1"/>
    </source>
</evidence>
<dbReference type="GO" id="GO:0006231">
    <property type="term" value="P:dTMP biosynthetic process"/>
    <property type="evidence" value="ECO:0007669"/>
    <property type="project" value="InterPro"/>
</dbReference>
<organism evidence="1">
    <name type="scientific">hydrothermal vent metagenome</name>
    <dbReference type="NCBI Taxonomy" id="652676"/>
    <lineage>
        <taxon>unclassified sequences</taxon>
        <taxon>metagenomes</taxon>
        <taxon>ecological metagenomes</taxon>
    </lineage>
</organism>
<dbReference type="PROSITE" id="PS51331">
    <property type="entry name" value="THYX"/>
    <property type="match status" value="1"/>
</dbReference>
<keyword evidence="1" id="KW-0808">Transferase</keyword>
<dbReference type="AlphaFoldDB" id="A0A3B0VJM7"/>
<dbReference type="GO" id="GO:0032259">
    <property type="term" value="P:methylation"/>
    <property type="evidence" value="ECO:0007669"/>
    <property type="project" value="UniProtKB-KW"/>
</dbReference>
<dbReference type="Pfam" id="PF02511">
    <property type="entry name" value="Thy1"/>
    <property type="match status" value="1"/>
</dbReference>
<dbReference type="GO" id="GO:0050660">
    <property type="term" value="F:flavin adenine dinucleotide binding"/>
    <property type="evidence" value="ECO:0007669"/>
    <property type="project" value="InterPro"/>
</dbReference>
<accession>A0A3B0VJM7</accession>
<dbReference type="PANTHER" id="PTHR34934">
    <property type="entry name" value="FLAVIN-DEPENDENT THYMIDYLATE SYNTHASE"/>
    <property type="match status" value="1"/>
</dbReference>
<name>A0A3B0VJM7_9ZZZZ</name>
<dbReference type="CDD" id="cd20175">
    <property type="entry name" value="ThyX"/>
    <property type="match status" value="1"/>
</dbReference>
<dbReference type="Gene3D" id="3.30.1360.170">
    <property type="match status" value="2"/>
</dbReference>
<dbReference type="InterPro" id="IPR036098">
    <property type="entry name" value="Thymidylate_synthase_ThyX_sf"/>
</dbReference>
<dbReference type="PANTHER" id="PTHR34934:SF1">
    <property type="entry name" value="FLAVIN-DEPENDENT THYMIDYLATE SYNTHASE"/>
    <property type="match status" value="1"/>
</dbReference>
<dbReference type="EC" id="2.1.1.148" evidence="1"/>
<protein>
    <submittedName>
        <fullName evidence="1">Thymidylate synthase ThyX</fullName>
        <ecNumber evidence="1">2.1.1.148</ecNumber>
    </submittedName>
</protein>
<dbReference type="GO" id="GO:0004799">
    <property type="term" value="F:thymidylate synthase activity"/>
    <property type="evidence" value="ECO:0007669"/>
    <property type="project" value="TreeGrafter"/>
</dbReference>